<evidence type="ECO:0000313" key="4">
    <source>
        <dbReference type="Proteomes" id="UP000727056"/>
    </source>
</evidence>
<gene>
    <name evidence="3" type="ORF">HCN52_02790</name>
</gene>
<dbReference type="NCBIfam" id="NF009154">
    <property type="entry name" value="PRK12497.3-3"/>
    <property type="match status" value="1"/>
</dbReference>
<dbReference type="Gene3D" id="3.40.1350.10">
    <property type="match status" value="1"/>
</dbReference>
<comment type="similarity">
    <text evidence="1 2">Belongs to the UPF0102 family.</text>
</comment>
<dbReference type="InterPro" id="IPR011335">
    <property type="entry name" value="Restrct_endonuc-II-like"/>
</dbReference>
<dbReference type="PANTHER" id="PTHR34039:SF1">
    <property type="entry name" value="UPF0102 PROTEIN YRAN"/>
    <property type="match status" value="1"/>
</dbReference>
<dbReference type="SUPFAM" id="SSF52980">
    <property type="entry name" value="Restriction endonuclease-like"/>
    <property type="match status" value="1"/>
</dbReference>
<evidence type="ECO:0000256" key="2">
    <source>
        <dbReference type="HAMAP-Rule" id="MF_00048"/>
    </source>
</evidence>
<dbReference type="PANTHER" id="PTHR34039">
    <property type="entry name" value="UPF0102 PROTEIN YRAN"/>
    <property type="match status" value="1"/>
</dbReference>
<dbReference type="EMBL" id="JAAVJC010000010">
    <property type="protein sequence ID" value="NJQ13896.1"/>
    <property type="molecule type" value="Genomic_DNA"/>
</dbReference>
<protein>
    <recommendedName>
        <fullName evidence="2">UPF0102 protein HCN52_02790</fullName>
    </recommendedName>
</protein>
<dbReference type="Proteomes" id="UP000727056">
    <property type="component" value="Unassembled WGS sequence"/>
</dbReference>
<name>A0ABX1C3U5_9ACTN</name>
<evidence type="ECO:0000313" key="3">
    <source>
        <dbReference type="EMBL" id="NJQ13896.1"/>
    </source>
</evidence>
<organism evidence="3 4">
    <name type="scientific">Streptomyces bohaiensis</name>
    <dbReference type="NCBI Taxonomy" id="1431344"/>
    <lineage>
        <taxon>Bacteria</taxon>
        <taxon>Bacillati</taxon>
        <taxon>Actinomycetota</taxon>
        <taxon>Actinomycetes</taxon>
        <taxon>Kitasatosporales</taxon>
        <taxon>Streptomycetaceae</taxon>
        <taxon>Streptomyces</taxon>
    </lineage>
</organism>
<dbReference type="CDD" id="cd20736">
    <property type="entry name" value="PoNe_Nuclease"/>
    <property type="match status" value="1"/>
</dbReference>
<keyword evidence="4" id="KW-1185">Reference proteome</keyword>
<sequence length="137" mass="14959">MNRRRALGRYGEQVAARLLEQSGLTVIDRNWRCRSGEIDIVARGTDVDTAGRRPRDPAAAVVVCEVKTRTAGGPQHPMAGLGPRQLDRLRWLAEEWLAARWLPRYGGPPAGGVRIDLVGVLVPRRGPAVVEHARGVG</sequence>
<dbReference type="RefSeq" id="WP_168086731.1">
    <property type="nucleotide sequence ID" value="NZ_BHZH01000029.1"/>
</dbReference>
<dbReference type="HAMAP" id="MF_00048">
    <property type="entry name" value="UPF0102"/>
    <property type="match status" value="1"/>
</dbReference>
<evidence type="ECO:0000256" key="1">
    <source>
        <dbReference type="ARBA" id="ARBA00006738"/>
    </source>
</evidence>
<accession>A0ABX1C3U5</accession>
<dbReference type="InterPro" id="IPR011856">
    <property type="entry name" value="tRNA_endonuc-like_dom_sf"/>
</dbReference>
<reference evidence="3 4" key="1">
    <citation type="submission" date="2020-03" db="EMBL/GenBank/DDBJ databases">
        <title>Draft genome of Streptomyces sp. ventii, isolated from the Axial Seamount in the Pacific Ocean, and resequencing of the two type strains Streptomyces lonarensis strain NCL 716 and Streptomyces bohaiensis strain 11A07.</title>
        <authorList>
            <person name="Loughran R.M."/>
            <person name="Pfannmuller K.M."/>
            <person name="Wasson B.J."/>
            <person name="Deadmond M.C."/>
            <person name="Paddock B.E."/>
            <person name="Koyack M.J."/>
            <person name="Gallegos D.A."/>
            <person name="Mitchell E.A."/>
            <person name="Ushijima B."/>
            <person name="Saw J.H."/>
            <person name="Mcphail K.L."/>
            <person name="Videau P."/>
        </authorList>
    </citation>
    <scope>NUCLEOTIDE SEQUENCE [LARGE SCALE GENOMIC DNA]</scope>
    <source>
        <strain evidence="3 4">11A07</strain>
    </source>
</reference>
<dbReference type="InterPro" id="IPR003509">
    <property type="entry name" value="UPF0102_YraN-like"/>
</dbReference>
<comment type="caution">
    <text evidence="3">The sequence shown here is derived from an EMBL/GenBank/DDBJ whole genome shotgun (WGS) entry which is preliminary data.</text>
</comment>
<dbReference type="Pfam" id="PF02021">
    <property type="entry name" value="UPF0102"/>
    <property type="match status" value="1"/>
</dbReference>
<proteinExistence type="inferred from homology"/>